<evidence type="ECO:0000313" key="1">
    <source>
        <dbReference type="EMBL" id="OWF34239.1"/>
    </source>
</evidence>
<evidence type="ECO:0000313" key="2">
    <source>
        <dbReference type="Proteomes" id="UP000196649"/>
    </source>
</evidence>
<dbReference type="AlphaFoldDB" id="A0A210PCK9"/>
<gene>
    <name evidence="1" type="ORF">LKACC12383_00152</name>
</gene>
<reference evidence="1 2" key="1">
    <citation type="submission" date="2017-03" db="EMBL/GenBank/DDBJ databases">
        <title>Genome sequence of Lactobacillus kimchii KACC 12383.</title>
        <authorList>
            <person name="Chun J."/>
        </authorList>
    </citation>
    <scope>NUCLEOTIDE SEQUENCE [LARGE SCALE GENOMIC DNA]</scope>
    <source>
        <strain evidence="1 2">KACC 12383</strain>
    </source>
</reference>
<name>A0A210PCK9_9LACO</name>
<dbReference type="RefSeq" id="WP_054642236.1">
    <property type="nucleotide sequence ID" value="NZ_LNUB01000004.1"/>
</dbReference>
<sequence length="128" mass="14831">MNKKFKHLIGTLLFVGVLLTISFKYAPQDDLTVVQGSSQKQTKQIKNSDIVGVWINHHNKDIHQKITFTKNHHWHENQHGVKNIYSGTWKIVGKRTIKLAPYGEKIVISKKNNHQMNVVSHHHILNKK</sequence>
<protein>
    <submittedName>
        <fullName evidence="1">Uncharacterized protein</fullName>
    </submittedName>
</protein>
<organism evidence="1 2">
    <name type="scientific">Companilactobacillus kimchii</name>
    <dbReference type="NCBI Taxonomy" id="2801452"/>
    <lineage>
        <taxon>Bacteria</taxon>
        <taxon>Bacillati</taxon>
        <taxon>Bacillota</taxon>
        <taxon>Bacilli</taxon>
        <taxon>Lactobacillales</taxon>
        <taxon>Lactobacillaceae</taxon>
        <taxon>Companilactobacillus</taxon>
    </lineage>
</organism>
<dbReference type="EMBL" id="MXAL01000001">
    <property type="protein sequence ID" value="OWF34239.1"/>
    <property type="molecule type" value="Genomic_DNA"/>
</dbReference>
<proteinExistence type="predicted"/>
<dbReference type="Proteomes" id="UP000196649">
    <property type="component" value="Unassembled WGS sequence"/>
</dbReference>
<accession>A0A210PCK9</accession>
<comment type="caution">
    <text evidence="1">The sequence shown here is derived from an EMBL/GenBank/DDBJ whole genome shotgun (WGS) entry which is preliminary data.</text>
</comment>